<sequence>MDERLKIVAICGSPHRGNTYKILGMLANAHPDVDYKILMLSELDLKDCFGCYSCIDNGEESCPHQDDRDVIIEEMKAADGVIFASPTYARTVSALMKKFVERTSFLAHRPIFFGKYAMALATCAGFGADLTCKYLTEHFTQYGFNFVPPVELMVARKTKNETERNRNLALTAYEKLINALRSKAVIHPSLNQLVYFNIFKSISEWNKLKGWADYEFYHGKHDFYYDVKIPFWKKKMAKWISGKTVKKMKAESR</sequence>
<reference evidence="4" key="1">
    <citation type="submission" date="2023-06" db="EMBL/GenBank/DDBJ databases">
        <title>Robiginitalea aurantiacus sp. nov. and Algoriphagus sediminis sp. nov., isolated from coastal sediment.</title>
        <authorList>
            <person name="Zhou Z.Y."/>
            <person name="An J."/>
            <person name="Jia Y.W."/>
            <person name="Du Z.J."/>
        </authorList>
    </citation>
    <scope>NUCLEOTIDE SEQUENCE</scope>
    <source>
        <strain evidence="4">M39</strain>
    </source>
</reference>
<dbReference type="InterPro" id="IPR029039">
    <property type="entry name" value="Flavoprotein-like_sf"/>
</dbReference>
<dbReference type="InterPro" id="IPR051796">
    <property type="entry name" value="ISF_SsuE-like"/>
</dbReference>
<evidence type="ECO:0000259" key="3">
    <source>
        <dbReference type="Pfam" id="PF03358"/>
    </source>
</evidence>
<dbReference type="InterPro" id="IPR005025">
    <property type="entry name" value="FMN_Rdtase-like_dom"/>
</dbReference>
<dbReference type="PANTHER" id="PTHR43278">
    <property type="entry name" value="NAD(P)H-DEPENDENT FMN-CONTAINING OXIDOREDUCTASE YWQN-RELATED"/>
    <property type="match status" value="1"/>
</dbReference>
<keyword evidence="4" id="KW-0560">Oxidoreductase</keyword>
<evidence type="ECO:0000313" key="5">
    <source>
        <dbReference type="Proteomes" id="UP001174839"/>
    </source>
</evidence>
<proteinExistence type="predicted"/>
<evidence type="ECO:0000256" key="1">
    <source>
        <dbReference type="ARBA" id="ARBA00022630"/>
    </source>
</evidence>
<keyword evidence="1" id="KW-0285">Flavoprotein</keyword>
<dbReference type="SUPFAM" id="SSF52218">
    <property type="entry name" value="Flavoproteins"/>
    <property type="match status" value="1"/>
</dbReference>
<dbReference type="Pfam" id="PF03358">
    <property type="entry name" value="FMN_red"/>
    <property type="match status" value="1"/>
</dbReference>
<comment type="caution">
    <text evidence="4">The sequence shown here is derived from an EMBL/GenBank/DDBJ whole genome shotgun (WGS) entry which is preliminary data.</text>
</comment>
<evidence type="ECO:0000313" key="4">
    <source>
        <dbReference type="EMBL" id="MDM9630877.1"/>
    </source>
</evidence>
<organism evidence="4 5">
    <name type="scientific">Robiginitalea aurantiaca</name>
    <dbReference type="NCBI Taxonomy" id="3056915"/>
    <lineage>
        <taxon>Bacteria</taxon>
        <taxon>Pseudomonadati</taxon>
        <taxon>Bacteroidota</taxon>
        <taxon>Flavobacteriia</taxon>
        <taxon>Flavobacteriales</taxon>
        <taxon>Flavobacteriaceae</taxon>
        <taxon>Robiginitalea</taxon>
    </lineage>
</organism>
<accession>A0ABT7WD92</accession>
<protein>
    <submittedName>
        <fullName evidence="4">NAD(P)H-dependent oxidoreductase</fullName>
        <ecNumber evidence="4">1.-.-.-</ecNumber>
    </submittedName>
</protein>
<keyword evidence="2" id="KW-0288">FMN</keyword>
<feature type="domain" description="NADPH-dependent FMN reductase-like" evidence="3">
    <location>
        <begin position="6"/>
        <end position="157"/>
    </location>
</feature>
<dbReference type="RefSeq" id="WP_289724240.1">
    <property type="nucleotide sequence ID" value="NZ_JAUDUY010000002.1"/>
</dbReference>
<dbReference type="Gene3D" id="3.40.50.360">
    <property type="match status" value="1"/>
</dbReference>
<dbReference type="EC" id="1.-.-.-" evidence="4"/>
<dbReference type="PANTHER" id="PTHR43278:SF2">
    <property type="entry name" value="IRON-SULFUR FLAVOPROTEIN"/>
    <property type="match status" value="1"/>
</dbReference>
<evidence type="ECO:0000256" key="2">
    <source>
        <dbReference type="ARBA" id="ARBA00022643"/>
    </source>
</evidence>
<name>A0ABT7WD92_9FLAO</name>
<dbReference type="EMBL" id="JAUDUY010000002">
    <property type="protein sequence ID" value="MDM9630877.1"/>
    <property type="molecule type" value="Genomic_DNA"/>
</dbReference>
<dbReference type="GO" id="GO:0016491">
    <property type="term" value="F:oxidoreductase activity"/>
    <property type="evidence" value="ECO:0007669"/>
    <property type="project" value="UniProtKB-KW"/>
</dbReference>
<dbReference type="Proteomes" id="UP001174839">
    <property type="component" value="Unassembled WGS sequence"/>
</dbReference>
<keyword evidence="5" id="KW-1185">Reference proteome</keyword>
<gene>
    <name evidence="4" type="ORF">QU605_05315</name>
</gene>